<keyword evidence="2" id="KW-1185">Reference proteome</keyword>
<sequence>MSQIDTLSELLQVSESNYRVFDLGRKVEKISKADFERIEQAMMPYPSPLQGHAHLAVVFWQKRPEKPYIWFIKLPLDERGLLNQAARNHFIAIIIEALGKDLTVDPTEKQEELLKSNPYNFTPSQYKLAALNATLKYEFKQPASQYFEHCHLYFTGELGWDNWQGIGVQGLCDFAVRTHEAANADILATALPHLPEQVFTPLSVALENQPLPVSLINVLADLAKAELANESINTSRISSLVRAMSGNALNPAFLELADTLIADERCQQLEIMVSISGRGWMALADYDRMQRFLEAVTEFVDDATFFALFQDLVALPMIRPVLLQVIRSETRSKALEAAIGTLFKTMQGQTKQQG</sequence>
<reference evidence="1 2" key="1">
    <citation type="submission" date="2019-04" db="EMBL/GenBank/DDBJ databases">
        <title>Thalassotalea guangxiensis sp. nov., isolated from sediment of the coastal wetland.</title>
        <authorList>
            <person name="Zheng S."/>
            <person name="Zhang D."/>
        </authorList>
    </citation>
    <scope>NUCLEOTIDE SEQUENCE [LARGE SCALE GENOMIC DNA]</scope>
    <source>
        <strain evidence="1 2">ZS-4</strain>
    </source>
</reference>
<protein>
    <submittedName>
        <fullName evidence="1">DUF3549 family protein</fullName>
    </submittedName>
</protein>
<evidence type="ECO:0000313" key="2">
    <source>
        <dbReference type="Proteomes" id="UP000307999"/>
    </source>
</evidence>
<dbReference type="OrthoDB" id="5597089at2"/>
<dbReference type="AlphaFoldDB" id="A0A4U1B654"/>
<proteinExistence type="predicted"/>
<dbReference type="EMBL" id="SWDB01000011">
    <property type="protein sequence ID" value="TKB45953.1"/>
    <property type="molecule type" value="Genomic_DNA"/>
</dbReference>
<gene>
    <name evidence="1" type="ORF">E8M12_06830</name>
</gene>
<dbReference type="Proteomes" id="UP000307999">
    <property type="component" value="Unassembled WGS sequence"/>
</dbReference>
<dbReference type="InterPro" id="IPR021936">
    <property type="entry name" value="DUF3549"/>
</dbReference>
<accession>A0A4U1B654</accession>
<organism evidence="1 2">
    <name type="scientific">Thalassotalea mangrovi</name>
    <dbReference type="NCBI Taxonomy" id="2572245"/>
    <lineage>
        <taxon>Bacteria</taxon>
        <taxon>Pseudomonadati</taxon>
        <taxon>Pseudomonadota</taxon>
        <taxon>Gammaproteobacteria</taxon>
        <taxon>Alteromonadales</taxon>
        <taxon>Colwelliaceae</taxon>
        <taxon>Thalassotalea</taxon>
    </lineage>
</organism>
<name>A0A4U1B654_9GAMM</name>
<dbReference type="Pfam" id="PF12069">
    <property type="entry name" value="DUF3549"/>
    <property type="match status" value="1"/>
</dbReference>
<dbReference type="RefSeq" id="WP_136735348.1">
    <property type="nucleotide sequence ID" value="NZ_SWDB01000011.1"/>
</dbReference>
<evidence type="ECO:0000313" key="1">
    <source>
        <dbReference type="EMBL" id="TKB45953.1"/>
    </source>
</evidence>
<comment type="caution">
    <text evidence="1">The sequence shown here is derived from an EMBL/GenBank/DDBJ whole genome shotgun (WGS) entry which is preliminary data.</text>
</comment>